<keyword evidence="2" id="KW-1185">Reference proteome</keyword>
<dbReference type="PANTHER" id="PTHR43611">
    <property type="entry name" value="ALPHA-D-GLUCOSE 1-PHOSPHATE PHOSPHATASE"/>
    <property type="match status" value="1"/>
</dbReference>
<protein>
    <submittedName>
        <fullName evidence="1">HAD family phosphatase</fullName>
    </submittedName>
</protein>
<reference evidence="2" key="1">
    <citation type="journal article" date="2019" name="Int. J. Syst. Evol. Microbiol.">
        <title>The Global Catalogue of Microorganisms (GCM) 10K type strain sequencing project: providing services to taxonomists for standard genome sequencing and annotation.</title>
        <authorList>
            <consortium name="The Broad Institute Genomics Platform"/>
            <consortium name="The Broad Institute Genome Sequencing Center for Infectious Disease"/>
            <person name="Wu L."/>
            <person name="Ma J."/>
        </authorList>
    </citation>
    <scope>NUCLEOTIDE SEQUENCE [LARGE SCALE GENOMIC DNA]</scope>
    <source>
        <strain evidence="2">JCM 17085</strain>
    </source>
</reference>
<evidence type="ECO:0000313" key="1">
    <source>
        <dbReference type="EMBL" id="GAA4086398.1"/>
    </source>
</evidence>
<dbReference type="InterPro" id="IPR023198">
    <property type="entry name" value="PGP-like_dom2"/>
</dbReference>
<comment type="caution">
    <text evidence="1">The sequence shown here is derived from an EMBL/GenBank/DDBJ whole genome shotgun (WGS) entry which is preliminary data.</text>
</comment>
<dbReference type="NCBIfam" id="TIGR01509">
    <property type="entry name" value="HAD-SF-IA-v3"/>
    <property type="match status" value="1"/>
</dbReference>
<dbReference type="InterPro" id="IPR006439">
    <property type="entry name" value="HAD-SF_hydro_IA"/>
</dbReference>
<dbReference type="RefSeq" id="WP_345100770.1">
    <property type="nucleotide sequence ID" value="NZ_BAABCV010000001.1"/>
</dbReference>
<dbReference type="SUPFAM" id="SSF56784">
    <property type="entry name" value="HAD-like"/>
    <property type="match status" value="1"/>
</dbReference>
<dbReference type="InterPro" id="IPR036412">
    <property type="entry name" value="HAD-like_sf"/>
</dbReference>
<sequence>MNNIKNIIFDYGNVIFHIDFKRVAEAWKALGIDNADEFYGHRKQDDVFDALERGEISPPVFRDRIRELTHKPTLTDQQIDDAWNAIFIGIPKGNHELLLQLKHKYRTFLLSNINAIHYDYVHAYLKREYNMEDNSGLFEKVYYSHLMGKRKPDAEIFKQVLNENSLDPAETLFIDDSPQHLETAKKLGLQTYLMTAPDNIQDYFMNSGLL</sequence>
<dbReference type="CDD" id="cd02603">
    <property type="entry name" value="HAD_sEH-N_like"/>
    <property type="match status" value="1"/>
</dbReference>
<gene>
    <name evidence="1" type="ORF">GCM10022392_04180</name>
</gene>
<organism evidence="1 2">
    <name type="scientific">Mucilaginibacter panaciglaebae</name>
    <dbReference type="NCBI Taxonomy" id="502331"/>
    <lineage>
        <taxon>Bacteria</taxon>
        <taxon>Pseudomonadati</taxon>
        <taxon>Bacteroidota</taxon>
        <taxon>Sphingobacteriia</taxon>
        <taxon>Sphingobacteriales</taxon>
        <taxon>Sphingobacteriaceae</taxon>
        <taxon>Mucilaginibacter</taxon>
    </lineage>
</organism>
<accession>A0ABP7WCZ7</accession>
<dbReference type="EMBL" id="BAABCV010000001">
    <property type="protein sequence ID" value="GAA4086398.1"/>
    <property type="molecule type" value="Genomic_DNA"/>
</dbReference>
<evidence type="ECO:0000313" key="2">
    <source>
        <dbReference type="Proteomes" id="UP001500841"/>
    </source>
</evidence>
<name>A0ABP7WCZ7_9SPHI</name>
<dbReference type="Gene3D" id="3.40.50.1000">
    <property type="entry name" value="HAD superfamily/HAD-like"/>
    <property type="match status" value="1"/>
</dbReference>
<dbReference type="InterPro" id="IPR023214">
    <property type="entry name" value="HAD_sf"/>
</dbReference>
<dbReference type="Gene3D" id="1.10.150.240">
    <property type="entry name" value="Putative phosphatase, domain 2"/>
    <property type="match status" value="1"/>
</dbReference>
<dbReference type="Proteomes" id="UP001500841">
    <property type="component" value="Unassembled WGS sequence"/>
</dbReference>
<dbReference type="Pfam" id="PF00702">
    <property type="entry name" value="Hydrolase"/>
    <property type="match status" value="1"/>
</dbReference>
<proteinExistence type="predicted"/>
<dbReference type="SFLD" id="SFLDG01129">
    <property type="entry name" value="C1.5:_HAD__Beta-PGM__Phosphata"/>
    <property type="match status" value="1"/>
</dbReference>
<dbReference type="SFLD" id="SFLDS00003">
    <property type="entry name" value="Haloacid_Dehalogenase"/>
    <property type="match status" value="1"/>
</dbReference>
<dbReference type="PANTHER" id="PTHR43611:SF3">
    <property type="entry name" value="FLAVIN MONONUCLEOTIDE HYDROLASE 1, CHLOROPLATIC"/>
    <property type="match status" value="1"/>
</dbReference>